<feature type="domain" description="DUF4218" evidence="1">
    <location>
        <begin position="393"/>
        <end position="505"/>
    </location>
</feature>
<keyword evidence="2" id="KW-1185">Reference proteome</keyword>
<name>A0A6J1DN59_MOMCH</name>
<protein>
    <submittedName>
        <fullName evidence="3">Uncharacterized protein LOC111021544</fullName>
    </submittedName>
</protein>
<dbReference type="GeneID" id="111021544"/>
<gene>
    <name evidence="3" type="primary">LOC111021544</name>
</gene>
<accession>A0A6J1DN59</accession>
<dbReference type="Proteomes" id="UP000504603">
    <property type="component" value="Unplaced"/>
</dbReference>
<dbReference type="PANTHER" id="PTHR10775:SF185">
    <property type="entry name" value="OS08G0208400 PROTEIN"/>
    <property type="match status" value="1"/>
</dbReference>
<proteinExistence type="predicted"/>
<dbReference type="InterPro" id="IPR004242">
    <property type="entry name" value="Transposase_21"/>
</dbReference>
<reference evidence="3" key="1">
    <citation type="submission" date="2025-08" db="UniProtKB">
        <authorList>
            <consortium name="RefSeq"/>
        </authorList>
    </citation>
    <scope>IDENTIFICATION</scope>
    <source>
        <strain evidence="3">OHB3-1</strain>
    </source>
</reference>
<evidence type="ECO:0000313" key="2">
    <source>
        <dbReference type="Proteomes" id="UP000504603"/>
    </source>
</evidence>
<organism evidence="2 3">
    <name type="scientific">Momordica charantia</name>
    <name type="common">Bitter gourd</name>
    <name type="synonym">Balsam pear</name>
    <dbReference type="NCBI Taxonomy" id="3673"/>
    <lineage>
        <taxon>Eukaryota</taxon>
        <taxon>Viridiplantae</taxon>
        <taxon>Streptophyta</taxon>
        <taxon>Embryophyta</taxon>
        <taxon>Tracheophyta</taxon>
        <taxon>Spermatophyta</taxon>
        <taxon>Magnoliopsida</taxon>
        <taxon>eudicotyledons</taxon>
        <taxon>Gunneridae</taxon>
        <taxon>Pentapetalae</taxon>
        <taxon>rosids</taxon>
        <taxon>fabids</taxon>
        <taxon>Cucurbitales</taxon>
        <taxon>Cucurbitaceae</taxon>
        <taxon>Momordiceae</taxon>
        <taxon>Momordica</taxon>
    </lineage>
</organism>
<dbReference type="AlphaFoldDB" id="A0A6J1DN59"/>
<dbReference type="OrthoDB" id="1878503at2759"/>
<dbReference type="KEGG" id="mcha:111021544"/>
<dbReference type="Pfam" id="PF13960">
    <property type="entry name" value="DUF4218"/>
    <property type="match status" value="1"/>
</dbReference>
<dbReference type="RefSeq" id="XP_022154246.1">
    <property type="nucleotide sequence ID" value="XM_022298554.1"/>
</dbReference>
<dbReference type="InterPro" id="IPR025452">
    <property type="entry name" value="DUF4218"/>
</dbReference>
<evidence type="ECO:0000259" key="1">
    <source>
        <dbReference type="Pfam" id="PF13960"/>
    </source>
</evidence>
<evidence type="ECO:0000313" key="3">
    <source>
        <dbReference type="RefSeq" id="XP_022154246.1"/>
    </source>
</evidence>
<dbReference type="PANTHER" id="PTHR10775">
    <property type="entry name" value="OS08G0208400 PROTEIN"/>
    <property type="match status" value="1"/>
</dbReference>
<sequence length="568" mass="65739">MRWHKDKRCETEGILRHPADAEDARNVRLTLSSDGFNPFGNMSLSYSMWSVMLIPYNLPPWKCMKESSIFLSLLIPGPRSPGTEIDVYLQPLIDELNELWVNGIRTYDSFNGSFFQLHAALLWTINDFPAYGDLSGWRTKRYKACPVCNDDSSSMRLKSKICFMGHRRYLPQTHTWRRSKQHDGKQEFRLAPKMLTGQDIINQLNSSSFPTLSKHPTIVSDNKRKRLANKHNWSKRSIFFDLPYWKNLMLHHKLDVMHIEKNICDNLVGIILNIDGKTKDTIKAREDLVNLKIRKELHIQEIGGRRVKPHASFTLTTSEKVSFCTFLKSVKFPDGFASNISQCVNANEGRITGLKSHDCHVLLQRLLPIGIRPYIPKDIATTISELSNFFHDLCAKTLRISELERMQTDIVFILCKLEKIFPPAFFDVMVHLAVHLSWEATIIGPVGYSWMYPIERSLRYLKQYVRNKARPKGSIAEAYIINESLTFCSMYLHGIETRFNRIERNYDNVEDVENNNELSVFSGRVRLLGGSQFKRLTSDGLKKAHWYILNNCDEVAPYLEYVSILVQH</sequence>
<dbReference type="Pfam" id="PF02992">
    <property type="entry name" value="Transposase_21"/>
    <property type="match status" value="1"/>
</dbReference>